<feature type="transmembrane region" description="Helical" evidence="15">
    <location>
        <begin position="12"/>
        <end position="32"/>
    </location>
</feature>
<evidence type="ECO:0000256" key="8">
    <source>
        <dbReference type="ARBA" id="ARBA00023002"/>
    </source>
</evidence>
<evidence type="ECO:0000256" key="13">
    <source>
        <dbReference type="PIRSR" id="PIRSR000047-1"/>
    </source>
</evidence>
<protein>
    <recommendedName>
        <fullName evidence="18">Cytochrome P450</fullName>
    </recommendedName>
</protein>
<dbReference type="AlphaFoldDB" id="A0A9W7E5V4"/>
<name>A0A9W7E5V4_9STRA</name>
<keyword evidence="15" id="KW-0812">Transmembrane</keyword>
<comment type="cofactor">
    <cofactor evidence="1 12 13">
        <name>heme</name>
        <dbReference type="ChEBI" id="CHEBI:30413"/>
    </cofactor>
</comment>
<dbReference type="GO" id="GO:0016705">
    <property type="term" value="F:oxidoreductase activity, acting on paired donors, with incorporation or reduction of molecular oxygen"/>
    <property type="evidence" value="ECO:0007669"/>
    <property type="project" value="InterPro"/>
</dbReference>
<dbReference type="InterPro" id="IPR002403">
    <property type="entry name" value="Cyt_P450_E_grp-IV"/>
</dbReference>
<dbReference type="InterPro" id="IPR024204">
    <property type="entry name" value="Cyt_P450_CYP7A1-type"/>
</dbReference>
<evidence type="ECO:0000256" key="7">
    <source>
        <dbReference type="ARBA" id="ARBA00022824"/>
    </source>
</evidence>
<dbReference type="PANTHER" id="PTHR24304:SF4">
    <property type="entry name" value="CYTOCHROME P450"/>
    <property type="match status" value="1"/>
</dbReference>
<evidence type="ECO:0000256" key="4">
    <source>
        <dbReference type="ARBA" id="ARBA00010617"/>
    </source>
</evidence>
<keyword evidence="15" id="KW-1133">Transmembrane helix</keyword>
<comment type="caution">
    <text evidence="16">The sequence shown here is derived from an EMBL/GenBank/DDBJ whole genome shotgun (WGS) entry which is preliminary data.</text>
</comment>
<keyword evidence="11 12" id="KW-0472">Membrane</keyword>
<keyword evidence="10" id="KW-0443">Lipid metabolism</keyword>
<evidence type="ECO:0000256" key="10">
    <source>
        <dbReference type="ARBA" id="ARBA00023098"/>
    </source>
</evidence>
<dbReference type="PIRSF" id="PIRSF000047">
    <property type="entry name" value="Cytochrome_CYPVIIA1"/>
    <property type="match status" value="1"/>
</dbReference>
<keyword evidence="7 12" id="KW-0256">Endoplasmic reticulum</keyword>
<evidence type="ECO:0000256" key="1">
    <source>
        <dbReference type="ARBA" id="ARBA00001971"/>
    </source>
</evidence>
<evidence type="ECO:0000256" key="11">
    <source>
        <dbReference type="ARBA" id="ARBA00023136"/>
    </source>
</evidence>
<evidence type="ECO:0000256" key="2">
    <source>
        <dbReference type="ARBA" id="ARBA00004586"/>
    </source>
</evidence>
<keyword evidence="17" id="KW-1185">Reference proteome</keyword>
<feature type="binding site" evidence="14">
    <location>
        <position position="381"/>
    </location>
    <ligand>
        <name>substrate</name>
    </ligand>
</feature>
<feature type="transmembrane region" description="Helical" evidence="15">
    <location>
        <begin position="287"/>
        <end position="309"/>
    </location>
</feature>
<dbReference type="Pfam" id="PF00067">
    <property type="entry name" value="p450"/>
    <property type="match status" value="1"/>
</dbReference>
<comment type="subcellular location">
    <subcellularLocation>
        <location evidence="2 12">Endoplasmic reticulum membrane</location>
    </subcellularLocation>
</comment>
<keyword evidence="6 12" id="KW-0479">Metal-binding</keyword>
<feature type="binding site" evidence="14">
    <location>
        <position position="296"/>
    </location>
    <ligand>
        <name>substrate</name>
    </ligand>
</feature>
<dbReference type="OrthoDB" id="67904at2759"/>
<comment type="pathway">
    <text evidence="3">Lipid metabolism; bile acid biosynthesis.</text>
</comment>
<evidence type="ECO:0000256" key="15">
    <source>
        <dbReference type="SAM" id="Phobius"/>
    </source>
</evidence>
<dbReference type="CDD" id="cd11040">
    <property type="entry name" value="CYP7_CYP8-like"/>
    <property type="match status" value="1"/>
</dbReference>
<evidence type="ECO:0000256" key="6">
    <source>
        <dbReference type="ARBA" id="ARBA00022723"/>
    </source>
</evidence>
<keyword evidence="8" id="KW-0560">Oxidoreductase</keyword>
<dbReference type="GO" id="GO:0042632">
    <property type="term" value="P:cholesterol homeostasis"/>
    <property type="evidence" value="ECO:0007669"/>
    <property type="project" value="TreeGrafter"/>
</dbReference>
<proteinExistence type="inferred from homology"/>
<dbReference type="InterPro" id="IPR001128">
    <property type="entry name" value="Cyt_P450"/>
</dbReference>
<evidence type="ECO:0000256" key="5">
    <source>
        <dbReference type="ARBA" id="ARBA00022617"/>
    </source>
</evidence>
<evidence type="ECO:0008006" key="18">
    <source>
        <dbReference type="Google" id="ProtNLM"/>
    </source>
</evidence>
<evidence type="ECO:0000313" key="16">
    <source>
        <dbReference type="EMBL" id="GMH63628.1"/>
    </source>
</evidence>
<dbReference type="Proteomes" id="UP001165122">
    <property type="component" value="Unassembled WGS sequence"/>
</dbReference>
<evidence type="ECO:0000256" key="3">
    <source>
        <dbReference type="ARBA" id="ARBA00004860"/>
    </source>
</evidence>
<dbReference type="GO" id="GO:0005506">
    <property type="term" value="F:iron ion binding"/>
    <property type="evidence" value="ECO:0007669"/>
    <property type="project" value="InterPro"/>
</dbReference>
<dbReference type="GO" id="GO:0006629">
    <property type="term" value="P:lipid metabolic process"/>
    <property type="evidence" value="ECO:0007669"/>
    <property type="project" value="UniProtKB-KW"/>
</dbReference>
<keyword evidence="5 12" id="KW-0349">Heme</keyword>
<dbReference type="GO" id="GO:0008395">
    <property type="term" value="F:steroid hydroxylase activity"/>
    <property type="evidence" value="ECO:0007669"/>
    <property type="project" value="TreeGrafter"/>
</dbReference>
<keyword evidence="9 12" id="KW-0408">Iron</keyword>
<sequence length="491" mass="53522">MVLYGLLDALDSSTLPFTITLILVVIVFCVLFKQNRRKQREPPVLLNLIPHLGSALTFGADPLKFLHNAKESLGSATFASYIAGKRMVFFTSPSSWPEILRAPPSSLRFDVVGLEVMANAFSVPNSKAKMAQIGVGGKATHAQFIKYLSTKEHLDNLSSKARDSLYTTLTATAATAAATTTTTLPLYGTIFPIIFRATMCSLFGNDHPLSTSSSFHEDFSTFDDKFPFLAGGAPPIAFKGATSALARLASTLTYKTAPKDASGIMKARHELFSTFDMSDKERSYCQVVMVWAAVANTIPACAWTILYILKNAEAKAAVEKEVRGIASGAGDYDVTKFDEMPILTSCVTETLRLTSASLTVREVGSGGFQMKDGTKLREGDRVAIYPPILHFDNSVFEDSKTFRYDRFIKSPELASKVMPFGGGISRCPGRFFAQREVKAFVCAVFSACTIDLADPSTPFPNFDPNRVGLGINQIKPGEDVQIKIRPTNKQN</sequence>
<evidence type="ECO:0000313" key="17">
    <source>
        <dbReference type="Proteomes" id="UP001165122"/>
    </source>
</evidence>
<feature type="binding site" description="axial binding residue" evidence="13">
    <location>
        <position position="427"/>
    </location>
    <ligand>
        <name>heme</name>
        <dbReference type="ChEBI" id="CHEBI:30413"/>
    </ligand>
    <ligandPart>
        <name>Fe</name>
        <dbReference type="ChEBI" id="CHEBI:18248"/>
    </ligandPart>
</feature>
<evidence type="ECO:0000256" key="9">
    <source>
        <dbReference type="ARBA" id="ARBA00023004"/>
    </source>
</evidence>
<gene>
    <name evidence="16" type="ORF">TrLO_g4304</name>
</gene>
<evidence type="ECO:0000256" key="14">
    <source>
        <dbReference type="PIRSR" id="PIRSR000047-2"/>
    </source>
</evidence>
<dbReference type="SUPFAM" id="SSF48264">
    <property type="entry name" value="Cytochrome P450"/>
    <property type="match status" value="1"/>
</dbReference>
<comment type="similarity">
    <text evidence="4 12">Belongs to the cytochrome P450 family.</text>
</comment>
<organism evidence="16 17">
    <name type="scientific">Triparma laevis f. longispina</name>
    <dbReference type="NCBI Taxonomy" id="1714387"/>
    <lineage>
        <taxon>Eukaryota</taxon>
        <taxon>Sar</taxon>
        <taxon>Stramenopiles</taxon>
        <taxon>Ochrophyta</taxon>
        <taxon>Bolidophyceae</taxon>
        <taxon>Parmales</taxon>
        <taxon>Triparmaceae</taxon>
        <taxon>Triparma</taxon>
    </lineage>
</organism>
<dbReference type="Gene3D" id="1.10.630.10">
    <property type="entry name" value="Cytochrome P450"/>
    <property type="match status" value="1"/>
</dbReference>
<dbReference type="PRINTS" id="PR00465">
    <property type="entry name" value="EP450IV"/>
</dbReference>
<evidence type="ECO:0000256" key="12">
    <source>
        <dbReference type="PIRNR" id="PIRNR000047"/>
    </source>
</evidence>
<dbReference type="GO" id="GO:0020037">
    <property type="term" value="F:heme binding"/>
    <property type="evidence" value="ECO:0007669"/>
    <property type="project" value="InterPro"/>
</dbReference>
<dbReference type="EMBL" id="BRXW01000533">
    <property type="protein sequence ID" value="GMH63628.1"/>
    <property type="molecule type" value="Genomic_DNA"/>
</dbReference>
<reference evidence="17" key="1">
    <citation type="journal article" date="2023" name="Commun. Biol.">
        <title>Genome analysis of Parmales, the sister group of diatoms, reveals the evolutionary specialization of diatoms from phago-mixotrophs to photoautotrophs.</title>
        <authorList>
            <person name="Ban H."/>
            <person name="Sato S."/>
            <person name="Yoshikawa S."/>
            <person name="Yamada K."/>
            <person name="Nakamura Y."/>
            <person name="Ichinomiya M."/>
            <person name="Sato N."/>
            <person name="Blanc-Mathieu R."/>
            <person name="Endo H."/>
            <person name="Kuwata A."/>
            <person name="Ogata H."/>
        </authorList>
    </citation>
    <scope>NUCLEOTIDE SEQUENCE [LARGE SCALE GENOMIC DNA]</scope>
    <source>
        <strain evidence="17">NIES 3700</strain>
    </source>
</reference>
<dbReference type="InterPro" id="IPR050529">
    <property type="entry name" value="CYP450_sterol_14alpha_dmase"/>
</dbReference>
<dbReference type="PANTHER" id="PTHR24304">
    <property type="entry name" value="CYTOCHROME P450 FAMILY 7"/>
    <property type="match status" value="1"/>
</dbReference>
<dbReference type="GO" id="GO:0005789">
    <property type="term" value="C:endoplasmic reticulum membrane"/>
    <property type="evidence" value="ECO:0007669"/>
    <property type="project" value="UniProtKB-SubCell"/>
</dbReference>
<accession>A0A9W7E5V4</accession>
<dbReference type="InterPro" id="IPR036396">
    <property type="entry name" value="Cyt_P450_sf"/>
</dbReference>